<keyword evidence="8" id="KW-0677">Repeat</keyword>
<keyword evidence="7" id="KW-0808">Transferase</keyword>
<name>X1R039_9ZZZZ</name>
<keyword evidence="6" id="KW-0686">Riboflavin biosynthesis</keyword>
<evidence type="ECO:0000259" key="9">
    <source>
        <dbReference type="PROSITE" id="PS51177"/>
    </source>
</evidence>
<proteinExistence type="predicted"/>
<dbReference type="PANTHER" id="PTHR21098:SF12">
    <property type="entry name" value="RIBOFLAVIN SYNTHASE"/>
    <property type="match status" value="1"/>
</dbReference>
<comment type="caution">
    <text evidence="10">The sequence shown here is derived from an EMBL/GenBank/DDBJ whole genome shotgun (WGS) entry which is preliminary data.</text>
</comment>
<dbReference type="PROSITE" id="PS51177">
    <property type="entry name" value="LUMAZINE_BIND"/>
    <property type="match status" value="2"/>
</dbReference>
<gene>
    <name evidence="10" type="ORF">S06H3_59389</name>
</gene>
<feature type="domain" description="Lumazine-binding" evidence="9">
    <location>
        <begin position="1"/>
        <end position="45"/>
    </location>
</feature>
<feature type="domain" description="Lumazine-binding" evidence="9">
    <location>
        <begin position="46"/>
        <end position="142"/>
    </location>
</feature>
<dbReference type="Pfam" id="PF00677">
    <property type="entry name" value="Lum_binding"/>
    <property type="match status" value="2"/>
</dbReference>
<evidence type="ECO:0000256" key="8">
    <source>
        <dbReference type="ARBA" id="ARBA00022737"/>
    </source>
</evidence>
<evidence type="ECO:0000256" key="1">
    <source>
        <dbReference type="ARBA" id="ARBA00000968"/>
    </source>
</evidence>
<accession>X1R039</accession>
<comment type="pathway">
    <text evidence="3">Cofactor biosynthesis; riboflavin biosynthesis; riboflavin from 2-hydroxy-3-oxobutyl phosphate and 5-amino-6-(D-ribitylamino)uracil: step 2/2.</text>
</comment>
<dbReference type="SUPFAM" id="SSF63380">
    <property type="entry name" value="Riboflavin synthase domain-like"/>
    <property type="match status" value="2"/>
</dbReference>
<reference evidence="10" key="1">
    <citation type="journal article" date="2014" name="Front. Microbiol.">
        <title>High frequency of phylogenetically diverse reductive dehalogenase-homologous genes in deep subseafloor sedimentary metagenomes.</title>
        <authorList>
            <person name="Kawai M."/>
            <person name="Futagami T."/>
            <person name="Toyoda A."/>
            <person name="Takaki Y."/>
            <person name="Nishi S."/>
            <person name="Hori S."/>
            <person name="Arai W."/>
            <person name="Tsubouchi T."/>
            <person name="Morono Y."/>
            <person name="Uchiyama I."/>
            <person name="Ito T."/>
            <person name="Fujiyama A."/>
            <person name="Inagaki F."/>
            <person name="Takami H."/>
        </authorList>
    </citation>
    <scope>NUCLEOTIDE SEQUENCE</scope>
    <source>
        <strain evidence="10">Expedition CK06-06</strain>
    </source>
</reference>
<dbReference type="InterPro" id="IPR017938">
    <property type="entry name" value="Riboflavin_synthase-like_b-brl"/>
</dbReference>
<evidence type="ECO:0000256" key="5">
    <source>
        <dbReference type="ARBA" id="ARBA00013950"/>
    </source>
</evidence>
<dbReference type="InterPro" id="IPR023366">
    <property type="entry name" value="ATP_synth_asu-like_sf"/>
</dbReference>
<dbReference type="GO" id="GO:0004746">
    <property type="term" value="F:riboflavin synthase activity"/>
    <property type="evidence" value="ECO:0007669"/>
    <property type="project" value="UniProtKB-EC"/>
</dbReference>
<evidence type="ECO:0000256" key="7">
    <source>
        <dbReference type="ARBA" id="ARBA00022679"/>
    </source>
</evidence>
<evidence type="ECO:0000256" key="2">
    <source>
        <dbReference type="ARBA" id="ARBA00002803"/>
    </source>
</evidence>
<dbReference type="EC" id="2.5.1.9" evidence="4"/>
<comment type="function">
    <text evidence="2">Catalyzes the dismutation of two molecules of 6,7-dimethyl-8-ribityllumazine, resulting in the formation of riboflavin and 5-amino-6-(D-ribitylamino)uracil.</text>
</comment>
<sequence length="162" mass="17586">SFDTSSFSVDIMLETLKRTNLGLLSAGDEVNLERPLTLGKPLGGHLVQGHIDATGKITSVMREGEAMLFSFEAPHEVMCYVVEKGFIAVDGISLTVVTKDASLFQVSVVDFTRKHTTLGSQRVGGLVNLEVDIIAKYVEQLSQPRRSGITVSFLQEQGFLVG</sequence>
<evidence type="ECO:0000256" key="4">
    <source>
        <dbReference type="ARBA" id="ARBA00012827"/>
    </source>
</evidence>
<protein>
    <recommendedName>
        <fullName evidence="5">Riboflavin synthase</fullName>
        <ecNumber evidence="4">2.5.1.9</ecNumber>
    </recommendedName>
</protein>
<dbReference type="InterPro" id="IPR001783">
    <property type="entry name" value="Lumazine-bd"/>
</dbReference>
<evidence type="ECO:0000313" key="10">
    <source>
        <dbReference type="EMBL" id="GAI48914.1"/>
    </source>
</evidence>
<comment type="catalytic activity">
    <reaction evidence="1">
        <text>2 6,7-dimethyl-8-(1-D-ribityl)lumazine + H(+) = 5-amino-6-(D-ribitylamino)uracil + riboflavin</text>
        <dbReference type="Rhea" id="RHEA:20772"/>
        <dbReference type="ChEBI" id="CHEBI:15378"/>
        <dbReference type="ChEBI" id="CHEBI:15934"/>
        <dbReference type="ChEBI" id="CHEBI:57986"/>
        <dbReference type="ChEBI" id="CHEBI:58201"/>
        <dbReference type="EC" id="2.5.1.9"/>
    </reaction>
</comment>
<evidence type="ECO:0000256" key="6">
    <source>
        <dbReference type="ARBA" id="ARBA00022619"/>
    </source>
</evidence>
<dbReference type="InterPro" id="IPR026017">
    <property type="entry name" value="Lumazine-bd_dom"/>
</dbReference>
<organism evidence="10">
    <name type="scientific">marine sediment metagenome</name>
    <dbReference type="NCBI Taxonomy" id="412755"/>
    <lineage>
        <taxon>unclassified sequences</taxon>
        <taxon>metagenomes</taxon>
        <taxon>ecological metagenomes</taxon>
    </lineage>
</organism>
<dbReference type="NCBIfam" id="NF006767">
    <property type="entry name" value="PRK09289.1"/>
    <property type="match status" value="1"/>
</dbReference>
<evidence type="ECO:0000256" key="3">
    <source>
        <dbReference type="ARBA" id="ARBA00004887"/>
    </source>
</evidence>
<dbReference type="PANTHER" id="PTHR21098">
    <property type="entry name" value="RIBOFLAVIN SYNTHASE ALPHA CHAIN"/>
    <property type="match status" value="1"/>
</dbReference>
<dbReference type="PIRSF" id="PIRSF000498">
    <property type="entry name" value="Riboflavin_syn_A"/>
    <property type="match status" value="1"/>
</dbReference>
<dbReference type="Gene3D" id="2.40.30.20">
    <property type="match status" value="2"/>
</dbReference>
<dbReference type="GO" id="GO:0009231">
    <property type="term" value="P:riboflavin biosynthetic process"/>
    <property type="evidence" value="ECO:0007669"/>
    <property type="project" value="UniProtKB-KW"/>
</dbReference>
<dbReference type="AlphaFoldDB" id="X1R039"/>
<dbReference type="CDD" id="cd00402">
    <property type="entry name" value="Riboflavin_synthase_like"/>
    <property type="match status" value="1"/>
</dbReference>
<feature type="non-terminal residue" evidence="10">
    <location>
        <position position="1"/>
    </location>
</feature>
<dbReference type="EMBL" id="BARV01038580">
    <property type="protein sequence ID" value="GAI48914.1"/>
    <property type="molecule type" value="Genomic_DNA"/>
</dbReference>
<dbReference type="FunFam" id="2.40.30.20:FF:000004">
    <property type="entry name" value="Riboflavin synthase, alpha subunit"/>
    <property type="match status" value="1"/>
</dbReference>